<evidence type="ECO:0000256" key="9">
    <source>
        <dbReference type="ARBA" id="ARBA00052756"/>
    </source>
</evidence>
<dbReference type="FunFam" id="3.40.50.150:FF:000009">
    <property type="entry name" value="23S rRNA (Uracil(1939)-C(5))-methyltransferase RlmD"/>
    <property type="match status" value="1"/>
</dbReference>
<evidence type="ECO:0000259" key="14">
    <source>
        <dbReference type="PROSITE" id="PS50926"/>
    </source>
</evidence>
<keyword evidence="2 11" id="KW-0698">rRNA processing</keyword>
<dbReference type="SUPFAM" id="SSF53335">
    <property type="entry name" value="S-adenosyl-L-methionine-dependent methyltransferases"/>
    <property type="match status" value="1"/>
</dbReference>
<evidence type="ECO:0000256" key="7">
    <source>
        <dbReference type="ARBA" id="ARBA00023004"/>
    </source>
</evidence>
<dbReference type="PANTHER" id="PTHR11061:SF49">
    <property type="entry name" value="23S RRNA (URACIL(1939)-C(5))-METHYLTRANSFERASE RLMD"/>
    <property type="match status" value="1"/>
</dbReference>
<evidence type="ECO:0000256" key="1">
    <source>
        <dbReference type="ARBA" id="ARBA00022485"/>
    </source>
</evidence>
<dbReference type="InterPro" id="IPR012340">
    <property type="entry name" value="NA-bd_OB-fold"/>
</dbReference>
<dbReference type="SUPFAM" id="SSF50249">
    <property type="entry name" value="Nucleic acid-binding proteins"/>
    <property type="match status" value="1"/>
</dbReference>
<proteinExistence type="inferred from homology"/>
<keyword evidence="7 11" id="KW-0408">Iron</keyword>
<comment type="similarity">
    <text evidence="11">Belongs to the class I-like SAM-binding methyltransferase superfamily. RNA M5U methyltransferase family. RlmD subfamily.</text>
</comment>
<dbReference type="AlphaFoldDB" id="A0A1C3EJ17"/>
<feature type="binding site" evidence="11">
    <location>
        <position position="91"/>
    </location>
    <ligand>
        <name>[4Fe-4S] cluster</name>
        <dbReference type="ChEBI" id="CHEBI:49883"/>
    </ligand>
</feature>
<dbReference type="InterPro" id="IPR029063">
    <property type="entry name" value="SAM-dependent_MTases_sf"/>
</dbReference>
<dbReference type="PROSITE" id="PS51687">
    <property type="entry name" value="SAM_MT_RNA_M5U"/>
    <property type="match status" value="1"/>
</dbReference>
<dbReference type="Pfam" id="PF01938">
    <property type="entry name" value="TRAM"/>
    <property type="match status" value="1"/>
</dbReference>
<feature type="binding site" evidence="11 12">
    <location>
        <position position="300"/>
    </location>
    <ligand>
        <name>S-adenosyl-L-methionine</name>
        <dbReference type="ChEBI" id="CHEBI:59789"/>
    </ligand>
</feature>
<dbReference type="GO" id="GO:0005506">
    <property type="term" value="F:iron ion binding"/>
    <property type="evidence" value="ECO:0007669"/>
    <property type="project" value="UniProtKB-UniRule"/>
</dbReference>
<dbReference type="Pfam" id="PF05958">
    <property type="entry name" value="tRNA_U5-meth_tr"/>
    <property type="match status" value="1"/>
</dbReference>
<dbReference type="HAMAP" id="MF_01010">
    <property type="entry name" value="23SrRNA_methyltr_RlmD"/>
    <property type="match status" value="1"/>
</dbReference>
<evidence type="ECO:0000256" key="13">
    <source>
        <dbReference type="PROSITE-ProRule" id="PRU10015"/>
    </source>
</evidence>
<accession>A0A1C3EJ17</accession>
<name>A0A1C3EJ17_9GAMM</name>
<dbReference type="OrthoDB" id="9804590at2"/>
<dbReference type="PANTHER" id="PTHR11061">
    <property type="entry name" value="RNA M5U METHYLTRANSFERASE"/>
    <property type="match status" value="1"/>
</dbReference>
<dbReference type="InterPro" id="IPR030391">
    <property type="entry name" value="MeTrfase_TrmA_CS"/>
</dbReference>
<dbReference type="CDD" id="cd02440">
    <property type="entry name" value="AdoMet_MTases"/>
    <property type="match status" value="1"/>
</dbReference>
<organism evidence="15 16">
    <name type="scientific">Veronia pacifica</name>
    <dbReference type="NCBI Taxonomy" id="1080227"/>
    <lineage>
        <taxon>Bacteria</taxon>
        <taxon>Pseudomonadati</taxon>
        <taxon>Pseudomonadota</taxon>
        <taxon>Gammaproteobacteria</taxon>
        <taxon>Vibrionales</taxon>
        <taxon>Vibrionaceae</taxon>
        <taxon>Veronia</taxon>
    </lineage>
</organism>
<evidence type="ECO:0000256" key="5">
    <source>
        <dbReference type="ARBA" id="ARBA00022691"/>
    </source>
</evidence>
<evidence type="ECO:0000256" key="4">
    <source>
        <dbReference type="ARBA" id="ARBA00022679"/>
    </source>
</evidence>
<reference evidence="15 16" key="1">
    <citation type="submission" date="2016-05" db="EMBL/GenBank/DDBJ databases">
        <title>Genomic Taxonomy of the Vibrionaceae.</title>
        <authorList>
            <person name="Gomez-Gil B."/>
            <person name="Enciso-Ibarra J."/>
        </authorList>
    </citation>
    <scope>NUCLEOTIDE SEQUENCE [LARGE SCALE GENOMIC DNA]</scope>
    <source>
        <strain evidence="15 16">CAIM 1920</strain>
    </source>
</reference>
<dbReference type="GO" id="GO:0070475">
    <property type="term" value="P:rRNA base methylation"/>
    <property type="evidence" value="ECO:0007669"/>
    <property type="project" value="TreeGrafter"/>
</dbReference>
<comment type="caution">
    <text evidence="15">The sequence shown here is derived from an EMBL/GenBank/DDBJ whole genome shotgun (WGS) entry which is preliminary data.</text>
</comment>
<dbReference type="Gene3D" id="2.40.50.140">
    <property type="entry name" value="Nucleic acid-binding proteins"/>
    <property type="match status" value="1"/>
</dbReference>
<comment type="function">
    <text evidence="10 11">Catalyzes the formation of 5-methyl-uridine at position 1939 (m5U1939) in 23S rRNA.</text>
</comment>
<dbReference type="Gene3D" id="2.40.50.1070">
    <property type="match status" value="1"/>
</dbReference>
<evidence type="ECO:0000256" key="6">
    <source>
        <dbReference type="ARBA" id="ARBA00022723"/>
    </source>
</evidence>
<feature type="domain" description="TRAM" evidence="14">
    <location>
        <begin position="11"/>
        <end position="69"/>
    </location>
</feature>
<dbReference type="PROSITE" id="PS01230">
    <property type="entry name" value="TRMA_1"/>
    <property type="match status" value="1"/>
</dbReference>
<dbReference type="STRING" id="1080227.A8L45_11440"/>
<evidence type="ECO:0000313" key="16">
    <source>
        <dbReference type="Proteomes" id="UP000094936"/>
    </source>
</evidence>
<dbReference type="EMBL" id="LYBM01000018">
    <property type="protein sequence ID" value="ODA33223.1"/>
    <property type="molecule type" value="Genomic_DNA"/>
</dbReference>
<dbReference type="InterPro" id="IPR002792">
    <property type="entry name" value="TRAM_dom"/>
</dbReference>
<gene>
    <name evidence="15" type="primary">rumA</name>
    <name evidence="11" type="synonym">rlmD</name>
    <name evidence="15" type="ORF">A8L45_11440</name>
</gene>
<dbReference type="PROSITE" id="PS50926">
    <property type="entry name" value="TRAM"/>
    <property type="match status" value="1"/>
</dbReference>
<keyword evidence="6 11" id="KW-0479">Metal-binding</keyword>
<dbReference type="RefSeq" id="WP_068902336.1">
    <property type="nucleotide sequence ID" value="NZ_JBHUIF010000019.1"/>
</dbReference>
<dbReference type="InterPro" id="IPR030390">
    <property type="entry name" value="MeTrfase_TrmA_AS"/>
</dbReference>
<feature type="active site" evidence="13">
    <location>
        <position position="395"/>
    </location>
</feature>
<dbReference type="GO" id="GO:0051539">
    <property type="term" value="F:4 iron, 4 sulfur cluster binding"/>
    <property type="evidence" value="ECO:0007669"/>
    <property type="project" value="UniProtKB-KW"/>
</dbReference>
<dbReference type="FunFam" id="2.40.50.140:FF:000097">
    <property type="entry name" value="23S rRNA (uracil(1939)-C(5))-methyltransferase RlmD"/>
    <property type="match status" value="1"/>
</dbReference>
<evidence type="ECO:0000256" key="10">
    <source>
        <dbReference type="ARBA" id="ARBA00059995"/>
    </source>
</evidence>
<feature type="binding site" evidence="11">
    <location>
        <position position="88"/>
    </location>
    <ligand>
        <name>[4Fe-4S] cluster</name>
        <dbReference type="ChEBI" id="CHEBI:49883"/>
    </ligand>
</feature>
<dbReference type="EC" id="2.1.1.190" evidence="11"/>
<keyword evidence="1 11" id="KW-0004">4Fe-4S</keyword>
<keyword evidence="4 11" id="KW-0808">Transferase</keyword>
<feature type="binding site" evidence="11">
    <location>
        <position position="168"/>
    </location>
    <ligand>
        <name>[4Fe-4S] cluster</name>
        <dbReference type="ChEBI" id="CHEBI:49883"/>
    </ligand>
</feature>
<dbReference type="InterPro" id="IPR010280">
    <property type="entry name" value="U5_MeTrfase_fam"/>
</dbReference>
<evidence type="ECO:0000256" key="12">
    <source>
        <dbReference type="PROSITE-ProRule" id="PRU01024"/>
    </source>
</evidence>
<feature type="active site" description="Nucleophile" evidence="11 12">
    <location>
        <position position="395"/>
    </location>
</feature>
<feature type="binding site" evidence="11">
    <location>
        <position position="82"/>
    </location>
    <ligand>
        <name>[4Fe-4S] cluster</name>
        <dbReference type="ChEBI" id="CHEBI:49883"/>
    </ligand>
</feature>
<keyword evidence="16" id="KW-1185">Reference proteome</keyword>
<dbReference type="Proteomes" id="UP000094936">
    <property type="component" value="Unassembled WGS sequence"/>
</dbReference>
<feature type="binding site" evidence="11 12">
    <location>
        <position position="321"/>
    </location>
    <ligand>
        <name>S-adenosyl-L-methionine</name>
        <dbReference type="ChEBI" id="CHEBI:59789"/>
    </ligand>
</feature>
<dbReference type="GO" id="GO:0003723">
    <property type="term" value="F:RNA binding"/>
    <property type="evidence" value="ECO:0007669"/>
    <property type="project" value="InterPro"/>
</dbReference>
<dbReference type="PROSITE" id="PS01231">
    <property type="entry name" value="TRMA_2"/>
    <property type="match status" value="1"/>
</dbReference>
<dbReference type="NCBIfam" id="TIGR00479">
    <property type="entry name" value="rumA"/>
    <property type="match status" value="1"/>
</dbReference>
<keyword evidence="3 11" id="KW-0489">Methyltransferase</keyword>
<dbReference type="InterPro" id="IPR001566">
    <property type="entry name" value="23S_rRNA_MeTrfase_RlmD"/>
</dbReference>
<sequence>MARFFNPQKKKTLDTKHKALKVERLDHHGDGVAFINKKPVFIAGALPGESVVAQLTEDKRQFARARLIKVTDPAEERVDPFCPHYSDCGGCNLQHLKYDSQVESKRQTLSQLMTKFAGDTTEQAPASVSSDSGYRRRTRLSVRVDKDGKLLMGFRQRNSNAIVAVSDCAVLKPSINQLLPELFQCLDALKGRRVLGHIELVEAEQGIVLLVRTVKPLNPSDKSALNAFVDRHSLVFYLHEGDQTPIRLKGDAPSYPVDALSLQFEPTDFIQVNPDINHKMVAQAIDWLDVKETDHVLDLFCGLGNFSLPLARRAASVVGIEGVEFMVQRATENAERNQIDNACFYHANLEEGAEKTDWGNRHYQKILLDPARAGAAGIMPFVAQSGAEKIVYVSCNPSTLARDSQQLLNKGYILAQLGMVDMFPHTGHLESMALFVKS</sequence>
<keyword evidence="8 11" id="KW-0411">Iron-sulfur</keyword>
<evidence type="ECO:0000313" key="15">
    <source>
        <dbReference type="EMBL" id="ODA33223.1"/>
    </source>
</evidence>
<feature type="binding site" evidence="11 12">
    <location>
        <position position="271"/>
    </location>
    <ligand>
        <name>S-adenosyl-L-methionine</name>
        <dbReference type="ChEBI" id="CHEBI:59789"/>
    </ligand>
</feature>
<dbReference type="Gene3D" id="3.40.50.150">
    <property type="entry name" value="Vaccinia Virus protein VP39"/>
    <property type="match status" value="1"/>
</dbReference>
<comment type="catalytic activity">
    <reaction evidence="9 11">
        <text>uridine(1939) in 23S rRNA + S-adenosyl-L-methionine = 5-methyluridine(1939) in 23S rRNA + S-adenosyl-L-homocysteine + H(+)</text>
        <dbReference type="Rhea" id="RHEA:42908"/>
        <dbReference type="Rhea" id="RHEA-COMP:10278"/>
        <dbReference type="Rhea" id="RHEA-COMP:10279"/>
        <dbReference type="ChEBI" id="CHEBI:15378"/>
        <dbReference type="ChEBI" id="CHEBI:57856"/>
        <dbReference type="ChEBI" id="CHEBI:59789"/>
        <dbReference type="ChEBI" id="CHEBI:65315"/>
        <dbReference type="ChEBI" id="CHEBI:74447"/>
        <dbReference type="EC" id="2.1.1.190"/>
    </reaction>
</comment>
<evidence type="ECO:0000256" key="3">
    <source>
        <dbReference type="ARBA" id="ARBA00022603"/>
    </source>
</evidence>
<dbReference type="NCBIfam" id="NF009639">
    <property type="entry name" value="PRK13168.1"/>
    <property type="match status" value="1"/>
</dbReference>
<dbReference type="GO" id="GO:0070041">
    <property type="term" value="F:rRNA (uridine-C5-)-methyltransferase activity"/>
    <property type="evidence" value="ECO:0007669"/>
    <property type="project" value="UniProtKB-UniRule"/>
</dbReference>
<feature type="binding site" evidence="11">
    <location>
        <position position="305"/>
    </location>
    <ligand>
        <name>S-adenosyl-L-methionine</name>
        <dbReference type="ChEBI" id="CHEBI:59789"/>
    </ligand>
</feature>
<evidence type="ECO:0000256" key="8">
    <source>
        <dbReference type="ARBA" id="ARBA00023014"/>
    </source>
</evidence>
<keyword evidence="5 11" id="KW-0949">S-adenosyl-L-methionine</keyword>
<feature type="binding site" evidence="11">
    <location>
        <position position="348"/>
    </location>
    <ligand>
        <name>S-adenosyl-L-methionine</name>
        <dbReference type="ChEBI" id="CHEBI:59789"/>
    </ligand>
</feature>
<evidence type="ECO:0000256" key="11">
    <source>
        <dbReference type="HAMAP-Rule" id="MF_01010"/>
    </source>
</evidence>
<evidence type="ECO:0000256" key="2">
    <source>
        <dbReference type="ARBA" id="ARBA00022552"/>
    </source>
</evidence>
<protein>
    <recommendedName>
        <fullName evidence="11">23S rRNA (uracil(1939)-C(5))-methyltransferase RlmD</fullName>
        <ecNumber evidence="11">2.1.1.190</ecNumber>
    </recommendedName>
    <alternativeName>
        <fullName evidence="11">23S rRNA(m5U1939)-methyltransferase</fullName>
    </alternativeName>
</protein>
<feature type="binding site" evidence="11 12">
    <location>
        <position position="369"/>
    </location>
    <ligand>
        <name>S-adenosyl-L-methionine</name>
        <dbReference type="ChEBI" id="CHEBI:59789"/>
    </ligand>
</feature>